<organism evidence="1 2">
    <name type="scientific">Thiothrix lacustris</name>
    <dbReference type="NCBI Taxonomy" id="525917"/>
    <lineage>
        <taxon>Bacteria</taxon>
        <taxon>Pseudomonadati</taxon>
        <taxon>Pseudomonadota</taxon>
        <taxon>Gammaproteobacteria</taxon>
        <taxon>Thiotrichales</taxon>
        <taxon>Thiotrichaceae</taxon>
        <taxon>Thiothrix</taxon>
    </lineage>
</organism>
<comment type="caution">
    <text evidence="1">The sequence shown here is derived from an EMBL/GenBank/DDBJ whole genome shotgun (WGS) entry which is preliminary data.</text>
</comment>
<dbReference type="EMBL" id="MTEJ01000682">
    <property type="protein sequence ID" value="OQW99815.1"/>
    <property type="molecule type" value="Genomic_DNA"/>
</dbReference>
<protein>
    <submittedName>
        <fullName evidence="1">Uncharacterized protein</fullName>
    </submittedName>
</protein>
<accession>A0A1Y1Q8Q6</accession>
<gene>
    <name evidence="1" type="ORF">BWK73_49775</name>
</gene>
<sequence length="59" mass="6753">MKRPTINFVVGDDLKRRVASLVLKRSQLAGKVLKEAEILREIMEEAITRAESKIKEEQS</sequence>
<dbReference type="AlphaFoldDB" id="A0A1Y1Q8Q6"/>
<reference evidence="1 2" key="1">
    <citation type="submission" date="2017-01" db="EMBL/GenBank/DDBJ databases">
        <title>Novel large sulfur bacteria in the metagenomes of groundwater-fed chemosynthetic microbial mats in the Lake Huron basin.</title>
        <authorList>
            <person name="Sharrar A.M."/>
            <person name="Flood B.E."/>
            <person name="Bailey J.V."/>
            <person name="Jones D.S."/>
            <person name="Biddanda B."/>
            <person name="Ruberg S.A."/>
            <person name="Marcus D.N."/>
            <person name="Dick G.J."/>
        </authorList>
    </citation>
    <scope>NUCLEOTIDE SEQUENCE [LARGE SCALE GENOMIC DNA]</scope>
    <source>
        <strain evidence="1">A8</strain>
    </source>
</reference>
<evidence type="ECO:0000313" key="1">
    <source>
        <dbReference type="EMBL" id="OQW99815.1"/>
    </source>
</evidence>
<evidence type="ECO:0000313" key="2">
    <source>
        <dbReference type="Proteomes" id="UP000192491"/>
    </source>
</evidence>
<proteinExistence type="predicted"/>
<name>A0A1Y1Q8Q6_9GAMM</name>
<dbReference type="Proteomes" id="UP000192491">
    <property type="component" value="Unassembled WGS sequence"/>
</dbReference>